<reference evidence="11" key="1">
    <citation type="submission" date="2021-08" db="EMBL/GenBank/DDBJ databases">
        <authorList>
            <person name="Misof B."/>
            <person name="Oliver O."/>
            <person name="Podsiadlowski L."/>
            <person name="Donath A."/>
            <person name="Peters R."/>
            <person name="Mayer C."/>
            <person name="Rust J."/>
            <person name="Gunkel S."/>
            <person name="Lesny P."/>
            <person name="Martin S."/>
            <person name="Oeyen J.P."/>
            <person name="Petersen M."/>
            <person name="Panagiotis P."/>
            <person name="Wilbrandt J."/>
            <person name="Tanja T."/>
        </authorList>
    </citation>
    <scope>NUCLEOTIDE SEQUENCE</scope>
    <source>
        <strain evidence="11">GBR_01_08_01A</strain>
        <tissue evidence="11">Thorax + abdomen</tissue>
    </source>
</reference>
<feature type="transmembrane region" description="Helical" evidence="9">
    <location>
        <begin position="326"/>
        <end position="348"/>
    </location>
</feature>
<accession>A0AAD9VL55</accession>
<dbReference type="PROSITE" id="PS00216">
    <property type="entry name" value="SUGAR_TRANSPORT_1"/>
    <property type="match status" value="1"/>
</dbReference>
<keyword evidence="12" id="KW-1185">Reference proteome</keyword>
<evidence type="ECO:0000256" key="2">
    <source>
        <dbReference type="ARBA" id="ARBA00022448"/>
    </source>
</evidence>
<feature type="transmembrane region" description="Helical" evidence="9">
    <location>
        <begin position="21"/>
        <end position="42"/>
    </location>
</feature>
<dbReference type="PANTHER" id="PTHR48021:SF46">
    <property type="entry name" value="MAJOR FACILITATOR SUPERFAMILY (MFS) PROFILE DOMAIN-CONTAINING PROTEIN"/>
    <property type="match status" value="1"/>
</dbReference>
<keyword evidence="2" id="KW-0813">Transport</keyword>
<sequence>MSTDTEKGKYVSPDGSKTWEYLATFVCSLLFLCVGTISGWNSPTTVLLLAPDSPIPVTSSEISTLAAIVTMGYMLGSPLCMVIVDKIGRKNTLLFSVVPMMVSWGLVMIAESVIVLWIARLIAGFSLGLCLCVTPMYLGEISSVDTRGAGGALLGIMYNLGVLLAFTVVPYLSIPVMAGIFLLLSLCFFIIFCFMPDSPYYLAMKGRMEEAEEVLEKLRGKTDVSEESRVILESLKKEEKNKTERRATLKDIFMIAGNRRAFFILLCFVMNHKFGGFIVIVVYGQLIFQETATAISDHTANIAIGVAQVISCILTIFLVDRVGRRPLIFLSGFMVGLCNLAVGSFFYAKDYLDMDVSSFSLVPFAACTLMVFFFNCGFTGLQLVVMSEIFAIEVKALSTCVIGIVAGMLGTLSCKLYIFIALTCGYGHSFPFIGSFIVVWVSTAVILRLLPETKGKTFAEIQRELQD</sequence>
<keyword evidence="3" id="KW-1003">Cell membrane</keyword>
<evidence type="ECO:0000313" key="11">
    <source>
        <dbReference type="EMBL" id="KAK2578509.1"/>
    </source>
</evidence>
<dbReference type="GO" id="GO:0022857">
    <property type="term" value="F:transmembrane transporter activity"/>
    <property type="evidence" value="ECO:0007669"/>
    <property type="project" value="InterPro"/>
</dbReference>
<comment type="caution">
    <text evidence="11">The sequence shown here is derived from an EMBL/GenBank/DDBJ whole genome shotgun (WGS) entry which is preliminary data.</text>
</comment>
<evidence type="ECO:0000256" key="7">
    <source>
        <dbReference type="ARBA" id="ARBA00023136"/>
    </source>
</evidence>
<gene>
    <name evidence="11" type="ORF">KPH14_002063</name>
</gene>
<evidence type="ECO:0000256" key="9">
    <source>
        <dbReference type="SAM" id="Phobius"/>
    </source>
</evidence>
<feature type="transmembrane region" description="Helical" evidence="9">
    <location>
        <begin position="150"/>
        <end position="168"/>
    </location>
</feature>
<feature type="transmembrane region" description="Helical" evidence="9">
    <location>
        <begin position="116"/>
        <end position="138"/>
    </location>
</feature>
<dbReference type="GO" id="GO:0005886">
    <property type="term" value="C:plasma membrane"/>
    <property type="evidence" value="ECO:0007669"/>
    <property type="project" value="UniProtKB-SubCell"/>
</dbReference>
<proteinExistence type="predicted"/>
<dbReference type="Gene3D" id="1.20.1250.20">
    <property type="entry name" value="MFS general substrate transporter like domains"/>
    <property type="match status" value="1"/>
</dbReference>
<evidence type="ECO:0000256" key="3">
    <source>
        <dbReference type="ARBA" id="ARBA00022475"/>
    </source>
</evidence>
<dbReference type="SUPFAM" id="SSF103473">
    <property type="entry name" value="MFS general substrate transporter"/>
    <property type="match status" value="1"/>
</dbReference>
<dbReference type="PROSITE" id="PS50850">
    <property type="entry name" value="MFS"/>
    <property type="match status" value="1"/>
</dbReference>
<name>A0AAD9VL55_9HYME</name>
<keyword evidence="6 9" id="KW-1133">Transmembrane helix</keyword>
<feature type="transmembrane region" description="Helical" evidence="9">
    <location>
        <begin position="91"/>
        <end position="110"/>
    </location>
</feature>
<dbReference type="Pfam" id="PF00083">
    <property type="entry name" value="Sugar_tr"/>
    <property type="match status" value="1"/>
</dbReference>
<dbReference type="PANTHER" id="PTHR48021">
    <property type="match status" value="1"/>
</dbReference>
<dbReference type="FunFam" id="1.20.1250.20:FF:000218">
    <property type="entry name" value="facilitated trehalose transporter Tret1"/>
    <property type="match status" value="1"/>
</dbReference>
<dbReference type="AlphaFoldDB" id="A0AAD9VL55"/>
<keyword evidence="5 9" id="KW-0812">Transmembrane</keyword>
<evidence type="ECO:0000259" key="10">
    <source>
        <dbReference type="PROSITE" id="PS50850"/>
    </source>
</evidence>
<keyword evidence="7 9" id="KW-0472">Membrane</keyword>
<feature type="transmembrane region" description="Helical" evidence="9">
    <location>
        <begin position="174"/>
        <end position="195"/>
    </location>
</feature>
<feature type="domain" description="Major facilitator superfamily (MFS) profile" evidence="10">
    <location>
        <begin position="19"/>
        <end position="454"/>
    </location>
</feature>
<feature type="transmembrane region" description="Helical" evidence="9">
    <location>
        <begin position="360"/>
        <end position="384"/>
    </location>
</feature>
<dbReference type="InterPro" id="IPR050549">
    <property type="entry name" value="MFS_Trehalose_Transporter"/>
</dbReference>
<feature type="transmembrane region" description="Helical" evidence="9">
    <location>
        <begin position="300"/>
        <end position="319"/>
    </location>
</feature>
<comment type="subcellular location">
    <subcellularLocation>
        <location evidence="1">Cell membrane</location>
        <topology evidence="1">Multi-pass membrane protein</topology>
    </subcellularLocation>
</comment>
<feature type="transmembrane region" description="Helical" evidence="9">
    <location>
        <begin position="262"/>
        <end position="288"/>
    </location>
</feature>
<dbReference type="InterPro" id="IPR005829">
    <property type="entry name" value="Sugar_transporter_CS"/>
</dbReference>
<dbReference type="InterPro" id="IPR036259">
    <property type="entry name" value="MFS_trans_sf"/>
</dbReference>
<dbReference type="InterPro" id="IPR020846">
    <property type="entry name" value="MFS_dom"/>
</dbReference>
<feature type="transmembrane region" description="Helical" evidence="9">
    <location>
        <begin position="396"/>
        <end position="420"/>
    </location>
</feature>
<dbReference type="PROSITE" id="PS00217">
    <property type="entry name" value="SUGAR_TRANSPORT_2"/>
    <property type="match status" value="1"/>
</dbReference>
<keyword evidence="4" id="KW-0762">Sugar transport</keyword>
<reference evidence="11" key="2">
    <citation type="journal article" date="2023" name="Commun. Biol.">
        <title>Intrasexual cuticular hydrocarbon dimorphism in a wasp sheds light on hydrocarbon biosynthesis genes in Hymenoptera.</title>
        <authorList>
            <person name="Moris V.C."/>
            <person name="Podsiadlowski L."/>
            <person name="Martin S."/>
            <person name="Oeyen J.P."/>
            <person name="Donath A."/>
            <person name="Petersen M."/>
            <person name="Wilbrandt J."/>
            <person name="Misof B."/>
            <person name="Liedtke D."/>
            <person name="Thamm M."/>
            <person name="Scheiner R."/>
            <person name="Schmitt T."/>
            <person name="Niehuis O."/>
        </authorList>
    </citation>
    <scope>NUCLEOTIDE SEQUENCE</scope>
    <source>
        <strain evidence="11">GBR_01_08_01A</strain>
    </source>
</reference>
<organism evidence="11 12">
    <name type="scientific">Odynerus spinipes</name>
    <dbReference type="NCBI Taxonomy" id="1348599"/>
    <lineage>
        <taxon>Eukaryota</taxon>
        <taxon>Metazoa</taxon>
        <taxon>Ecdysozoa</taxon>
        <taxon>Arthropoda</taxon>
        <taxon>Hexapoda</taxon>
        <taxon>Insecta</taxon>
        <taxon>Pterygota</taxon>
        <taxon>Neoptera</taxon>
        <taxon>Endopterygota</taxon>
        <taxon>Hymenoptera</taxon>
        <taxon>Apocrita</taxon>
        <taxon>Aculeata</taxon>
        <taxon>Vespoidea</taxon>
        <taxon>Vespidae</taxon>
        <taxon>Eumeninae</taxon>
        <taxon>Odynerus</taxon>
    </lineage>
</organism>
<dbReference type="InterPro" id="IPR005828">
    <property type="entry name" value="MFS_sugar_transport-like"/>
</dbReference>
<dbReference type="Proteomes" id="UP001258017">
    <property type="component" value="Unassembled WGS sequence"/>
</dbReference>
<evidence type="ECO:0000256" key="4">
    <source>
        <dbReference type="ARBA" id="ARBA00022597"/>
    </source>
</evidence>
<feature type="transmembrane region" description="Helical" evidence="9">
    <location>
        <begin position="62"/>
        <end position="84"/>
    </location>
</feature>
<evidence type="ECO:0000256" key="6">
    <source>
        <dbReference type="ARBA" id="ARBA00022989"/>
    </source>
</evidence>
<dbReference type="EMBL" id="JAIFRP010000266">
    <property type="protein sequence ID" value="KAK2578509.1"/>
    <property type="molecule type" value="Genomic_DNA"/>
</dbReference>
<feature type="transmembrane region" description="Helical" evidence="9">
    <location>
        <begin position="432"/>
        <end position="450"/>
    </location>
</feature>
<protein>
    <recommendedName>
        <fullName evidence="10">Major facilitator superfamily (MFS) profile domain-containing protein</fullName>
    </recommendedName>
</protein>
<evidence type="ECO:0000256" key="8">
    <source>
        <dbReference type="SAM" id="Coils"/>
    </source>
</evidence>
<evidence type="ECO:0000256" key="1">
    <source>
        <dbReference type="ARBA" id="ARBA00004651"/>
    </source>
</evidence>
<feature type="coiled-coil region" evidence="8">
    <location>
        <begin position="201"/>
        <end position="252"/>
    </location>
</feature>
<keyword evidence="8" id="KW-0175">Coiled coil</keyword>
<evidence type="ECO:0000256" key="5">
    <source>
        <dbReference type="ARBA" id="ARBA00022692"/>
    </source>
</evidence>
<evidence type="ECO:0000313" key="12">
    <source>
        <dbReference type="Proteomes" id="UP001258017"/>
    </source>
</evidence>